<keyword evidence="3" id="KW-1185">Reference proteome</keyword>
<evidence type="ECO:0000313" key="2">
    <source>
        <dbReference type="EMBL" id="KAJ7739370.1"/>
    </source>
</evidence>
<protein>
    <submittedName>
        <fullName evidence="2">Uncharacterized protein</fullName>
    </submittedName>
</protein>
<dbReference type="Proteomes" id="UP001215598">
    <property type="component" value="Unassembled WGS sequence"/>
</dbReference>
<feature type="region of interest" description="Disordered" evidence="1">
    <location>
        <begin position="208"/>
        <end position="230"/>
    </location>
</feature>
<proteinExistence type="predicted"/>
<dbReference type="EMBL" id="JARKIB010000107">
    <property type="protein sequence ID" value="KAJ7739370.1"/>
    <property type="molecule type" value="Genomic_DNA"/>
</dbReference>
<sequence>MAGEIIHKIHSVQAFVGASNEADPYINAAPSPSPFLLGKKSSSRISAFNLDPLRRNLVSTPRLSFNSNKSSLEAFALRFTLIQFYALYGFQVLPHSFVEMAPETNSSTHGRKQMNLAILVPKSREDKSSLEGTNGGANCVRREVRSHRSPRSFQPLGPVDCVKYDSLAIRTRAEDAVRAAGDFQSCRDRVGPPPGTRPVQQNACKNYITNGSQLDGPKAIPYRGYSTAQK</sequence>
<organism evidence="2 3">
    <name type="scientific">Mycena metata</name>
    <dbReference type="NCBI Taxonomy" id="1033252"/>
    <lineage>
        <taxon>Eukaryota</taxon>
        <taxon>Fungi</taxon>
        <taxon>Dikarya</taxon>
        <taxon>Basidiomycota</taxon>
        <taxon>Agaricomycotina</taxon>
        <taxon>Agaricomycetes</taxon>
        <taxon>Agaricomycetidae</taxon>
        <taxon>Agaricales</taxon>
        <taxon>Marasmiineae</taxon>
        <taxon>Mycenaceae</taxon>
        <taxon>Mycena</taxon>
    </lineage>
</organism>
<accession>A0AAD7MZK4</accession>
<comment type="caution">
    <text evidence="2">The sequence shown here is derived from an EMBL/GenBank/DDBJ whole genome shotgun (WGS) entry which is preliminary data.</text>
</comment>
<dbReference type="AlphaFoldDB" id="A0AAD7MZK4"/>
<reference evidence="2" key="1">
    <citation type="submission" date="2023-03" db="EMBL/GenBank/DDBJ databases">
        <title>Massive genome expansion in bonnet fungi (Mycena s.s.) driven by repeated elements and novel gene families across ecological guilds.</title>
        <authorList>
            <consortium name="Lawrence Berkeley National Laboratory"/>
            <person name="Harder C.B."/>
            <person name="Miyauchi S."/>
            <person name="Viragh M."/>
            <person name="Kuo A."/>
            <person name="Thoen E."/>
            <person name="Andreopoulos B."/>
            <person name="Lu D."/>
            <person name="Skrede I."/>
            <person name="Drula E."/>
            <person name="Henrissat B."/>
            <person name="Morin E."/>
            <person name="Kohler A."/>
            <person name="Barry K."/>
            <person name="LaButti K."/>
            <person name="Morin E."/>
            <person name="Salamov A."/>
            <person name="Lipzen A."/>
            <person name="Mereny Z."/>
            <person name="Hegedus B."/>
            <person name="Baldrian P."/>
            <person name="Stursova M."/>
            <person name="Weitz H."/>
            <person name="Taylor A."/>
            <person name="Grigoriev I.V."/>
            <person name="Nagy L.G."/>
            <person name="Martin F."/>
            <person name="Kauserud H."/>
        </authorList>
    </citation>
    <scope>NUCLEOTIDE SEQUENCE</scope>
    <source>
        <strain evidence="2">CBHHK182m</strain>
    </source>
</reference>
<evidence type="ECO:0000313" key="3">
    <source>
        <dbReference type="Proteomes" id="UP001215598"/>
    </source>
</evidence>
<name>A0AAD7MZK4_9AGAR</name>
<gene>
    <name evidence="2" type="ORF">B0H16DRAFT_1694540</name>
</gene>
<evidence type="ECO:0000256" key="1">
    <source>
        <dbReference type="SAM" id="MobiDB-lite"/>
    </source>
</evidence>